<reference evidence="2 3" key="1">
    <citation type="submission" date="2012-11" db="EMBL/GenBank/DDBJ databases">
        <authorList>
            <person name="Linke B."/>
        </authorList>
    </citation>
    <scope>NUCLEOTIDE SEQUENCE [LARGE SCALE GENOMIC DNA]</scope>
    <source>
        <strain evidence="3">CFBP 1232</strain>
    </source>
</reference>
<feature type="region of interest" description="Disordered" evidence="1">
    <location>
        <begin position="1"/>
        <end position="24"/>
    </location>
</feature>
<accession>A0A831A466</accession>
<dbReference type="Pfam" id="PF05488">
    <property type="entry name" value="PAAR_motif"/>
    <property type="match status" value="1"/>
</dbReference>
<comment type="caution">
    <text evidence="2">The sequence shown here is derived from an EMBL/GenBank/DDBJ whole genome shotgun (WGS) entry which is preliminary data.</text>
</comment>
<keyword evidence="2" id="KW-0966">Cell projection</keyword>
<gene>
    <name evidence="2" type="ORF">BN437_3107</name>
</gene>
<reference evidence="2 3" key="2">
    <citation type="submission" date="2013-04" db="EMBL/GenBank/DDBJ databases">
        <title>Comparative genomics of 12 strains of Erwinia amylovora identifies a pan-genome with a large conserved core and provides insights into host specificity.</title>
        <authorList>
            <person name="Mann R.A."/>
            <person name="Smits T.H.M."/>
            <person name="Buehlmann A."/>
            <person name="Blom J."/>
            <person name="Goesmann A."/>
            <person name="Frey J.E."/>
            <person name="Plummer K.M."/>
            <person name="Beer S.V."/>
            <person name="Luck J."/>
            <person name="Duffy B."/>
            <person name="Rodoni B."/>
        </authorList>
    </citation>
    <scope>NUCLEOTIDE SEQUENCE [LARGE SCALE GENOMIC DNA]</scope>
    <source>
        <strain evidence="3">CFBP 1232</strain>
    </source>
</reference>
<evidence type="ECO:0000313" key="2">
    <source>
        <dbReference type="EMBL" id="CCO95017.1"/>
    </source>
</evidence>
<feature type="region of interest" description="Disordered" evidence="1">
    <location>
        <begin position="66"/>
        <end position="90"/>
    </location>
</feature>
<dbReference type="AlphaFoldDB" id="A0A831A466"/>
<evidence type="ECO:0000313" key="3">
    <source>
        <dbReference type="Proteomes" id="UP000013111"/>
    </source>
</evidence>
<evidence type="ECO:0000256" key="1">
    <source>
        <dbReference type="SAM" id="MobiDB-lite"/>
    </source>
</evidence>
<dbReference type="EMBL" id="CAPB01000036">
    <property type="protein sequence ID" value="CCO95017.1"/>
    <property type="molecule type" value="Genomic_DNA"/>
</dbReference>
<dbReference type="Gene3D" id="2.60.200.60">
    <property type="match status" value="2"/>
</dbReference>
<dbReference type="RefSeq" id="WP_004159867.1">
    <property type="nucleotide sequence ID" value="NZ_BAYW01000010.1"/>
</dbReference>
<dbReference type="InterPro" id="IPR008727">
    <property type="entry name" value="PAAR_motif"/>
</dbReference>
<organism evidence="2 3">
    <name type="scientific">Erwinia amylovora NBRC 12687 = CFBP 1232</name>
    <dbReference type="NCBI Taxonomy" id="1219359"/>
    <lineage>
        <taxon>Bacteria</taxon>
        <taxon>Pseudomonadati</taxon>
        <taxon>Pseudomonadota</taxon>
        <taxon>Gammaproteobacteria</taxon>
        <taxon>Enterobacterales</taxon>
        <taxon>Erwiniaceae</taxon>
        <taxon>Erwinia</taxon>
    </lineage>
</organism>
<dbReference type="GeneID" id="97607153"/>
<keyword evidence="2" id="KW-0969">Cilium</keyword>
<sequence length="355" mass="35624">MGKPAARARIDNGAHSGPIQSGSPDVIIGGFPAARKGDTLSCSQHGGGIIVGGSASVIVNGRPLARRGDKTQCHSGGKPPAQPPKAAPPQYWGATLAKNAAKDGLLHGDLYDARMLGAFASTEDKTGDGDPDTASLGFAWADLTLGNMKSGSLLRGESRTKVAFGNAGGTYYGYSGDSDIAGFNTSASASGVQYGGTAAAGRQSGLYGSITGDVTVATAETKLVGEVYKGNQGRYGFNAEAGAETAVVKGEAAVNIDVYGVFVSEAKLGGTGGGVGASAGFTGYFDTTDYSINARLSGELAIVVGLKGDVSLKVAFKKIVDYIYKGVGGESEIIAKVDSGDGGVNTGCVTVLIGD</sequence>
<protein>
    <submittedName>
        <fullName evidence="2">Flagellar L-ring protein</fullName>
    </submittedName>
</protein>
<dbReference type="Proteomes" id="UP000013111">
    <property type="component" value="Unassembled WGS sequence"/>
</dbReference>
<name>A0A831A466_ERWAM</name>
<proteinExistence type="predicted"/>
<keyword evidence="2" id="KW-0282">Flagellum</keyword>